<dbReference type="Pfam" id="PF14223">
    <property type="entry name" value="Retrotran_gag_2"/>
    <property type="match status" value="1"/>
</dbReference>
<dbReference type="STRING" id="3827.A0A3Q7X285"/>
<proteinExistence type="predicted"/>
<feature type="region of interest" description="Disordered" evidence="1">
    <location>
        <begin position="300"/>
        <end position="319"/>
    </location>
</feature>
<dbReference type="PANTHER" id="PTHR34676">
    <property type="entry name" value="DUF4219 DOMAIN-CONTAINING PROTEIN-RELATED"/>
    <property type="match status" value="1"/>
</dbReference>
<feature type="compositionally biased region" description="Pro residues" evidence="1">
    <location>
        <begin position="260"/>
        <end position="269"/>
    </location>
</feature>
<sequence>MSKEKYIVEGGSSNRPPFFDGSDYYFWKNKMQLFLKSQDTGIWRIITDGDFTPRVDQNDSNSALKREADWTTEDKAKVLLNSKAQLFLSCDLSREESERVDECITAKEVWDTLQTHHEGTSHVKETRIDIGIRKFELFEMQEGETIDEMYSRFTTIVNEMHSLGKAYTVQKRVRKIMRFLPIIWRSMKSVLSLSSPHLLFPKSPTNSLSQYHSYCSSSSPSSSPLSKTTMARTKQSAHKNASPCTPPSSSPSYESIERSPSPPPRPTPPHTSSASPSSNTSQEILNLIPLSTFLPPLYTHPTPNFSQVPTHLRTRITPP</sequence>
<reference evidence="2" key="1">
    <citation type="journal article" date="2013" name="Nat. Biotechnol.">
        <title>Draft genome sequence of chickpea (Cicer arietinum) provides a resource for trait improvement.</title>
        <authorList>
            <person name="Varshney R.K."/>
            <person name="Song C."/>
            <person name="Saxena R.K."/>
            <person name="Azam S."/>
            <person name="Yu S."/>
            <person name="Sharpe A.G."/>
            <person name="Cannon S."/>
            <person name="Baek J."/>
            <person name="Rosen B.D."/>
            <person name="Tar'an B."/>
            <person name="Millan T."/>
            <person name="Zhang X."/>
            <person name="Ramsay L.D."/>
            <person name="Iwata A."/>
            <person name="Wang Y."/>
            <person name="Nelson W."/>
            <person name="Farmer A.D."/>
            <person name="Gaur P.M."/>
            <person name="Soderlund C."/>
            <person name="Penmetsa R.V."/>
            <person name="Xu C."/>
            <person name="Bharti A.K."/>
            <person name="He W."/>
            <person name="Winter P."/>
            <person name="Zhao S."/>
            <person name="Hane J.K."/>
            <person name="Carrasquilla-Garcia N."/>
            <person name="Condie J.A."/>
            <person name="Upadhyaya H.D."/>
            <person name="Luo M.C."/>
            <person name="Thudi M."/>
            <person name="Gowda C.L."/>
            <person name="Singh N.P."/>
            <person name="Lichtenzveig J."/>
            <person name="Gali K.K."/>
            <person name="Rubio J."/>
            <person name="Nadarajan N."/>
            <person name="Dolezel J."/>
            <person name="Bansal K.C."/>
            <person name="Xu X."/>
            <person name="Edwards D."/>
            <person name="Zhang G."/>
            <person name="Kahl G."/>
            <person name="Gil J."/>
            <person name="Singh K.B."/>
            <person name="Datta S.K."/>
            <person name="Jackson S.A."/>
            <person name="Wang J."/>
            <person name="Cook D.R."/>
        </authorList>
    </citation>
    <scope>NUCLEOTIDE SEQUENCE [LARGE SCALE GENOMIC DNA]</scope>
    <source>
        <strain evidence="2">cv. CDC Frontier</strain>
    </source>
</reference>
<gene>
    <name evidence="3" type="primary">LOC113785484</name>
</gene>
<reference evidence="3" key="2">
    <citation type="submission" date="2025-08" db="UniProtKB">
        <authorList>
            <consortium name="RefSeq"/>
        </authorList>
    </citation>
    <scope>IDENTIFICATION</scope>
    <source>
        <tissue evidence="3">Etiolated seedlings</tissue>
    </source>
</reference>
<feature type="compositionally biased region" description="Low complexity" evidence="1">
    <location>
        <begin position="270"/>
        <end position="281"/>
    </location>
</feature>
<evidence type="ECO:0000313" key="3">
    <source>
        <dbReference type="RefSeq" id="XP_027187859.1"/>
    </source>
</evidence>
<organism evidence="2 3">
    <name type="scientific">Cicer arietinum</name>
    <name type="common">Chickpea</name>
    <name type="synonym">Garbanzo</name>
    <dbReference type="NCBI Taxonomy" id="3827"/>
    <lineage>
        <taxon>Eukaryota</taxon>
        <taxon>Viridiplantae</taxon>
        <taxon>Streptophyta</taxon>
        <taxon>Embryophyta</taxon>
        <taxon>Tracheophyta</taxon>
        <taxon>Spermatophyta</taxon>
        <taxon>Magnoliopsida</taxon>
        <taxon>eudicotyledons</taxon>
        <taxon>Gunneridae</taxon>
        <taxon>Pentapetalae</taxon>
        <taxon>rosids</taxon>
        <taxon>fabids</taxon>
        <taxon>Fabales</taxon>
        <taxon>Fabaceae</taxon>
        <taxon>Papilionoideae</taxon>
        <taxon>50 kb inversion clade</taxon>
        <taxon>NPAAA clade</taxon>
        <taxon>Hologalegina</taxon>
        <taxon>IRL clade</taxon>
        <taxon>Cicereae</taxon>
        <taxon>Cicer</taxon>
    </lineage>
</organism>
<keyword evidence="2" id="KW-1185">Reference proteome</keyword>
<evidence type="ECO:0000256" key="1">
    <source>
        <dbReference type="SAM" id="MobiDB-lite"/>
    </source>
</evidence>
<name>A0A3Q7X285_CICAR</name>
<dbReference type="PANTHER" id="PTHR34676:SF28">
    <property type="entry name" value="ZINC FINGER, CCHC-TYPE, RIBONUCLEASE H-LIKE DOMAIN, GAG-PRE-INTEGRASE DOMAIN PROTEIN-RELATED"/>
    <property type="match status" value="1"/>
</dbReference>
<protein>
    <submittedName>
        <fullName evidence="3">Uncharacterized protein LOC113785484</fullName>
    </submittedName>
</protein>
<dbReference type="Proteomes" id="UP000087171">
    <property type="component" value="Chromosome Ca2"/>
</dbReference>
<feature type="compositionally biased region" description="Low complexity" evidence="1">
    <location>
        <begin position="211"/>
        <end position="226"/>
    </location>
</feature>
<feature type="region of interest" description="Disordered" evidence="1">
    <location>
        <begin position="211"/>
        <end position="286"/>
    </location>
</feature>
<accession>A0A3Q7X285</accession>
<dbReference type="AlphaFoldDB" id="A0A3Q7X285"/>
<evidence type="ECO:0000313" key="2">
    <source>
        <dbReference type="Proteomes" id="UP000087171"/>
    </source>
</evidence>
<dbReference type="RefSeq" id="XP_027187859.1">
    <property type="nucleotide sequence ID" value="XM_027332058.1"/>
</dbReference>